<dbReference type="Proteomes" id="UP000036681">
    <property type="component" value="Unplaced"/>
</dbReference>
<keyword evidence="2" id="KW-0131">Cell cycle</keyword>
<dbReference type="Gene3D" id="3.30.2260.10">
    <property type="entry name" value="Enhancer of rudimentary"/>
    <property type="match status" value="1"/>
</dbReference>
<accession>A0A0M3I1S9</accession>
<dbReference type="SUPFAM" id="SSF143875">
    <property type="entry name" value="ERH-like"/>
    <property type="match status" value="1"/>
</dbReference>
<dbReference type="AlphaFoldDB" id="A0A0M3I1S9"/>
<name>A0A0M3I1S9_ASCLU</name>
<organism evidence="3 4">
    <name type="scientific">Ascaris lumbricoides</name>
    <name type="common">Giant roundworm</name>
    <dbReference type="NCBI Taxonomy" id="6252"/>
    <lineage>
        <taxon>Eukaryota</taxon>
        <taxon>Metazoa</taxon>
        <taxon>Ecdysozoa</taxon>
        <taxon>Nematoda</taxon>
        <taxon>Chromadorea</taxon>
        <taxon>Rhabditida</taxon>
        <taxon>Spirurina</taxon>
        <taxon>Ascaridomorpha</taxon>
        <taxon>Ascaridoidea</taxon>
        <taxon>Ascarididae</taxon>
        <taxon>Ascaris</taxon>
    </lineage>
</organism>
<comment type="similarity">
    <text evidence="1 2">Belongs to the E(R) family.</text>
</comment>
<dbReference type="PIRSF" id="PIRSF016393">
    <property type="entry name" value="Enh_rudimentary"/>
    <property type="match status" value="1"/>
</dbReference>
<evidence type="ECO:0000313" key="3">
    <source>
        <dbReference type="Proteomes" id="UP000036681"/>
    </source>
</evidence>
<sequence length="108" mass="12822">MSHTVLLIQTSPLPQSRSWIDYETLDECLDDICEIFELHRKNQNRHLRSVPYDVSQLFEFIDRLADLSCFVWHAASGMYAPHNKQWIKEQIYIFLRGKVPNKLSLTDR</sequence>
<comment type="function">
    <text evidence="2">May have a role in the cell cycle.</text>
</comment>
<dbReference type="PANTHER" id="PTHR12373:SF0">
    <property type="entry name" value="ENHANCER OF RUDIMENTARY HOMOLOG"/>
    <property type="match status" value="1"/>
</dbReference>
<dbReference type="InterPro" id="IPR035912">
    <property type="entry name" value="EHR_sf"/>
</dbReference>
<evidence type="ECO:0000313" key="4">
    <source>
        <dbReference type="WBParaSite" id="ALUE_0001029901-mRNA-1"/>
    </source>
</evidence>
<evidence type="ECO:0000256" key="2">
    <source>
        <dbReference type="PIRNR" id="PIRNR016393"/>
    </source>
</evidence>
<evidence type="ECO:0000256" key="1">
    <source>
        <dbReference type="ARBA" id="ARBA00007491"/>
    </source>
</evidence>
<dbReference type="Pfam" id="PF01133">
    <property type="entry name" value="ER"/>
    <property type="match status" value="1"/>
</dbReference>
<reference evidence="4" key="1">
    <citation type="submission" date="2017-02" db="UniProtKB">
        <authorList>
            <consortium name="WormBaseParasite"/>
        </authorList>
    </citation>
    <scope>IDENTIFICATION</scope>
</reference>
<protein>
    <recommendedName>
        <fullName evidence="2">Enhancer of rudimentary homolog</fullName>
    </recommendedName>
</protein>
<proteinExistence type="inferred from homology"/>
<dbReference type="PANTHER" id="PTHR12373">
    <property type="entry name" value="ENHANCER OF RUDIMENTARY ERH"/>
    <property type="match status" value="1"/>
</dbReference>
<keyword evidence="3" id="KW-1185">Reference proteome</keyword>
<dbReference type="WBParaSite" id="ALUE_0001029901-mRNA-1">
    <property type="protein sequence ID" value="ALUE_0001029901-mRNA-1"/>
    <property type="gene ID" value="ALUE_0001029901"/>
</dbReference>
<dbReference type="InterPro" id="IPR000781">
    <property type="entry name" value="ERH"/>
</dbReference>